<keyword evidence="3" id="KW-1185">Reference proteome</keyword>
<feature type="region of interest" description="Disordered" evidence="1">
    <location>
        <begin position="270"/>
        <end position="364"/>
    </location>
</feature>
<dbReference type="RefSeq" id="XP_033381939.1">
    <property type="nucleotide sequence ID" value="XM_033522276.1"/>
</dbReference>
<reference evidence="2" key="1">
    <citation type="journal article" date="2020" name="Stud. Mycol.">
        <title>101 Dothideomycetes genomes: a test case for predicting lifestyles and emergence of pathogens.</title>
        <authorList>
            <person name="Haridas S."/>
            <person name="Albert R."/>
            <person name="Binder M."/>
            <person name="Bloem J."/>
            <person name="Labutti K."/>
            <person name="Salamov A."/>
            <person name="Andreopoulos B."/>
            <person name="Baker S."/>
            <person name="Barry K."/>
            <person name="Bills G."/>
            <person name="Bluhm B."/>
            <person name="Cannon C."/>
            <person name="Castanera R."/>
            <person name="Culley D."/>
            <person name="Daum C."/>
            <person name="Ezra D."/>
            <person name="Gonzalez J."/>
            <person name="Henrissat B."/>
            <person name="Kuo A."/>
            <person name="Liang C."/>
            <person name="Lipzen A."/>
            <person name="Lutzoni F."/>
            <person name="Magnuson J."/>
            <person name="Mondo S."/>
            <person name="Nolan M."/>
            <person name="Ohm R."/>
            <person name="Pangilinan J."/>
            <person name="Park H.-J."/>
            <person name="Ramirez L."/>
            <person name="Alfaro M."/>
            <person name="Sun H."/>
            <person name="Tritt A."/>
            <person name="Yoshinaga Y."/>
            <person name="Zwiers L.-H."/>
            <person name="Turgeon B."/>
            <person name="Goodwin S."/>
            <person name="Spatafora J."/>
            <person name="Crous P."/>
            <person name="Grigoriev I."/>
        </authorList>
    </citation>
    <scope>NUCLEOTIDE SEQUENCE</scope>
    <source>
        <strain evidence="2">CBS 175.79</strain>
    </source>
</reference>
<feature type="compositionally biased region" description="Polar residues" evidence="1">
    <location>
        <begin position="423"/>
        <end position="432"/>
    </location>
</feature>
<feature type="region of interest" description="Disordered" evidence="1">
    <location>
        <begin position="423"/>
        <end position="477"/>
    </location>
</feature>
<dbReference type="GeneID" id="54279673"/>
<protein>
    <submittedName>
        <fullName evidence="2">Uncharacterized protein</fullName>
    </submittedName>
</protein>
<organism evidence="2 3">
    <name type="scientific">Aaosphaeria arxii CBS 175.79</name>
    <dbReference type="NCBI Taxonomy" id="1450172"/>
    <lineage>
        <taxon>Eukaryota</taxon>
        <taxon>Fungi</taxon>
        <taxon>Dikarya</taxon>
        <taxon>Ascomycota</taxon>
        <taxon>Pezizomycotina</taxon>
        <taxon>Dothideomycetes</taxon>
        <taxon>Pleosporomycetidae</taxon>
        <taxon>Pleosporales</taxon>
        <taxon>Pleosporales incertae sedis</taxon>
        <taxon>Aaosphaeria</taxon>
    </lineage>
</organism>
<evidence type="ECO:0000313" key="3">
    <source>
        <dbReference type="Proteomes" id="UP000799778"/>
    </source>
</evidence>
<evidence type="ECO:0000313" key="2">
    <source>
        <dbReference type="EMBL" id="KAF2013600.1"/>
    </source>
</evidence>
<proteinExistence type="predicted"/>
<dbReference type="Proteomes" id="UP000799778">
    <property type="component" value="Unassembled WGS sequence"/>
</dbReference>
<dbReference type="EMBL" id="ML978071">
    <property type="protein sequence ID" value="KAF2013600.1"/>
    <property type="molecule type" value="Genomic_DNA"/>
</dbReference>
<gene>
    <name evidence="2" type="ORF">BU24DRAFT_241034</name>
</gene>
<evidence type="ECO:0000256" key="1">
    <source>
        <dbReference type="SAM" id="MobiDB-lite"/>
    </source>
</evidence>
<sequence length="477" mass="54178">MVVGADILFASSAGSPHEISEPVPPSSKEPIKYEVLEPNDLDYDKYRARVIFECDPCPQQYQHVEWKDTMHIVWNGEYTDQNRISVEGVTSKKLVRQDGYHMTEVTRLFQRSSAASKCHIWRNGKTFRNEFINSDGKTDVKARKRPLKITLIEHEPIGPIREAEVWADNIRDIVKHTLSQYNPGSHFTIRIKMKMDLYTAAGHYSSLHARLVSLVKDYPKNVEVQFEEVPDLSLDMVRNNYTQWYQNNQELVSNSLAVCQDLFNTVAYVKENGVPPPPPPPKRKLKWQQNPKQPRKPRAPRETKQTEMSQDAMNDGTATKQQNSDTTEKDNNDSNVAGSLKRKGDHLADDTENGPKAKKPRCPRVIKEKVLSAAEIEEEERIREEARVRREAYQTQTVAKGGRKAARMALYEEGRLRKLALAQQKNATTSPSNDEKVLEGQPELALQQQTGAATTTPSTYTNGSGSPIIIIDDRLRS</sequence>
<dbReference type="OrthoDB" id="10662204at2759"/>
<feature type="compositionally biased region" description="Basic and acidic residues" evidence="1">
    <location>
        <begin position="345"/>
        <end position="355"/>
    </location>
</feature>
<name>A0A6A5XLI0_9PLEO</name>
<dbReference type="AlphaFoldDB" id="A0A6A5XLI0"/>
<accession>A0A6A5XLI0</accession>
<feature type="compositionally biased region" description="Low complexity" evidence="1">
    <location>
        <begin position="445"/>
        <end position="466"/>
    </location>
</feature>
<feature type="compositionally biased region" description="Polar residues" evidence="1">
    <location>
        <begin position="306"/>
        <end position="325"/>
    </location>
</feature>